<dbReference type="PROSITE" id="PS51184">
    <property type="entry name" value="JMJC"/>
    <property type="match status" value="1"/>
</dbReference>
<reference evidence="2 3" key="1">
    <citation type="journal article" date="2022" name="Nat. Plants">
        <title>Genomes of leafy and leafless Platanthera orchids illuminate the evolution of mycoheterotrophy.</title>
        <authorList>
            <person name="Li M.H."/>
            <person name="Liu K.W."/>
            <person name="Li Z."/>
            <person name="Lu H.C."/>
            <person name="Ye Q.L."/>
            <person name="Zhang D."/>
            <person name="Wang J.Y."/>
            <person name="Li Y.F."/>
            <person name="Zhong Z.M."/>
            <person name="Liu X."/>
            <person name="Yu X."/>
            <person name="Liu D.K."/>
            <person name="Tu X.D."/>
            <person name="Liu B."/>
            <person name="Hao Y."/>
            <person name="Liao X.Y."/>
            <person name="Jiang Y.T."/>
            <person name="Sun W.H."/>
            <person name="Chen J."/>
            <person name="Chen Y.Q."/>
            <person name="Ai Y."/>
            <person name="Zhai J.W."/>
            <person name="Wu S.S."/>
            <person name="Zhou Z."/>
            <person name="Hsiao Y.Y."/>
            <person name="Wu W.L."/>
            <person name="Chen Y.Y."/>
            <person name="Lin Y.F."/>
            <person name="Hsu J.L."/>
            <person name="Li C.Y."/>
            <person name="Wang Z.W."/>
            <person name="Zhao X."/>
            <person name="Zhong W.Y."/>
            <person name="Ma X.K."/>
            <person name="Ma L."/>
            <person name="Huang J."/>
            <person name="Chen G.Z."/>
            <person name="Huang M.Z."/>
            <person name="Huang L."/>
            <person name="Peng D.H."/>
            <person name="Luo Y.B."/>
            <person name="Zou S.Q."/>
            <person name="Chen S.P."/>
            <person name="Lan S."/>
            <person name="Tsai W.C."/>
            <person name="Van de Peer Y."/>
            <person name="Liu Z.J."/>
        </authorList>
    </citation>
    <scope>NUCLEOTIDE SEQUENCE [LARGE SCALE GENOMIC DNA]</scope>
    <source>
        <strain evidence="2">Lor288</strain>
    </source>
</reference>
<gene>
    <name evidence="2" type="primary">REF6</name>
    <name evidence="2" type="ORF">KSP40_PGU021952</name>
</gene>
<sequence>MHGFCGEVNPLMTFTILGEKTTVMYPEVLIDAGIPCCRLVQNAGEFVITFRGAYHWGFCHGFNCCEAANIATLGWLGLAKEAAIRRASTNYPPMVSHFQLLYALSLSLCSRLPMCGNNEPRSSRLKDKLRG</sequence>
<feature type="domain" description="JmjC" evidence="1">
    <location>
        <begin position="1"/>
        <end position="87"/>
    </location>
</feature>
<evidence type="ECO:0000259" key="1">
    <source>
        <dbReference type="PROSITE" id="PS51184"/>
    </source>
</evidence>
<dbReference type="PANTHER" id="PTHR10694:SF38">
    <property type="entry name" value="LYSINE-SPECIFIC DEMETHYLASE REF6"/>
    <property type="match status" value="1"/>
</dbReference>
<dbReference type="SUPFAM" id="SSF51197">
    <property type="entry name" value="Clavaminate synthase-like"/>
    <property type="match status" value="1"/>
</dbReference>
<dbReference type="Gene3D" id="2.60.120.650">
    <property type="entry name" value="Cupin"/>
    <property type="match status" value="1"/>
</dbReference>
<dbReference type="Proteomes" id="UP001412067">
    <property type="component" value="Unassembled WGS sequence"/>
</dbReference>
<dbReference type="Pfam" id="PF02373">
    <property type="entry name" value="JmjC"/>
    <property type="match status" value="1"/>
</dbReference>
<comment type="caution">
    <text evidence="2">The sequence shown here is derived from an EMBL/GenBank/DDBJ whole genome shotgun (WGS) entry which is preliminary data.</text>
</comment>
<evidence type="ECO:0000313" key="3">
    <source>
        <dbReference type="Proteomes" id="UP001412067"/>
    </source>
</evidence>
<keyword evidence="3" id="KW-1185">Reference proteome</keyword>
<dbReference type="PANTHER" id="PTHR10694">
    <property type="entry name" value="LYSINE-SPECIFIC DEMETHYLASE"/>
    <property type="match status" value="1"/>
</dbReference>
<organism evidence="2 3">
    <name type="scientific">Platanthera guangdongensis</name>
    <dbReference type="NCBI Taxonomy" id="2320717"/>
    <lineage>
        <taxon>Eukaryota</taxon>
        <taxon>Viridiplantae</taxon>
        <taxon>Streptophyta</taxon>
        <taxon>Embryophyta</taxon>
        <taxon>Tracheophyta</taxon>
        <taxon>Spermatophyta</taxon>
        <taxon>Magnoliopsida</taxon>
        <taxon>Liliopsida</taxon>
        <taxon>Asparagales</taxon>
        <taxon>Orchidaceae</taxon>
        <taxon>Orchidoideae</taxon>
        <taxon>Orchideae</taxon>
        <taxon>Orchidinae</taxon>
        <taxon>Platanthera</taxon>
    </lineage>
</organism>
<proteinExistence type="predicted"/>
<dbReference type="InterPro" id="IPR003347">
    <property type="entry name" value="JmjC_dom"/>
</dbReference>
<evidence type="ECO:0000313" key="2">
    <source>
        <dbReference type="EMBL" id="KAK8967750.1"/>
    </source>
</evidence>
<protein>
    <submittedName>
        <fullName evidence="2">Lysine-specific demethylase REF6</fullName>
    </submittedName>
</protein>
<name>A0ABR2MU81_9ASPA</name>
<accession>A0ABR2MU81</accession>
<dbReference type="EMBL" id="JBBWWR010000004">
    <property type="protein sequence ID" value="KAK8967750.1"/>
    <property type="molecule type" value="Genomic_DNA"/>
</dbReference>